<dbReference type="Gramene" id="OIT01837">
    <property type="protein sequence ID" value="OIT01837"/>
    <property type="gene ID" value="A4A49_07014"/>
</dbReference>
<dbReference type="GO" id="GO:0045893">
    <property type="term" value="P:positive regulation of DNA-templated transcription"/>
    <property type="evidence" value="ECO:0007669"/>
    <property type="project" value="TreeGrafter"/>
</dbReference>
<keyword evidence="2" id="KW-0936">Ethylene signaling pathway</keyword>
<keyword evidence="3" id="KW-0611">Plant defense</keyword>
<evidence type="ECO:0000256" key="8">
    <source>
        <dbReference type="ARBA" id="ARBA00024343"/>
    </source>
</evidence>
<dbReference type="Pfam" id="PF00847">
    <property type="entry name" value="AP2"/>
    <property type="match status" value="1"/>
</dbReference>
<dbReference type="SMART" id="SM00380">
    <property type="entry name" value="AP2"/>
    <property type="match status" value="1"/>
</dbReference>
<keyword evidence="4" id="KW-0805">Transcription regulation</keyword>
<feature type="region of interest" description="Disordered" evidence="9">
    <location>
        <begin position="154"/>
        <end position="180"/>
    </location>
</feature>
<accession>A0A1J6I9X9</accession>
<dbReference type="Gene3D" id="3.30.730.10">
    <property type="entry name" value="AP2/ERF domain"/>
    <property type="match status" value="1"/>
</dbReference>
<dbReference type="InterPro" id="IPR001471">
    <property type="entry name" value="AP2/ERF_dom"/>
</dbReference>
<evidence type="ECO:0000256" key="3">
    <source>
        <dbReference type="ARBA" id="ARBA00022821"/>
    </source>
</evidence>
<dbReference type="OMA" id="VNMEDLY"/>
<dbReference type="SUPFAM" id="SSF54171">
    <property type="entry name" value="DNA-binding domain"/>
    <property type="match status" value="1"/>
</dbReference>
<evidence type="ECO:0000256" key="2">
    <source>
        <dbReference type="ARBA" id="ARBA00022745"/>
    </source>
</evidence>
<keyword evidence="12" id="KW-1185">Reference proteome</keyword>
<dbReference type="GO" id="GO:0005634">
    <property type="term" value="C:nucleus"/>
    <property type="evidence" value="ECO:0007669"/>
    <property type="project" value="UniProtKB-SubCell"/>
</dbReference>
<evidence type="ECO:0000256" key="1">
    <source>
        <dbReference type="ARBA" id="ARBA00004123"/>
    </source>
</evidence>
<dbReference type="SMR" id="A0A1J6I9X9"/>
<dbReference type="InterPro" id="IPR036955">
    <property type="entry name" value="AP2/ERF_dom_sf"/>
</dbReference>
<reference evidence="11" key="1">
    <citation type="submission" date="2016-11" db="EMBL/GenBank/DDBJ databases">
        <title>The genome of Nicotiana attenuata.</title>
        <authorList>
            <person name="Xu S."/>
            <person name="Brockmoeller T."/>
            <person name="Gaquerel E."/>
            <person name="Navarro A."/>
            <person name="Kuhl H."/>
            <person name="Gase K."/>
            <person name="Ling Z."/>
            <person name="Zhou W."/>
            <person name="Kreitzer C."/>
            <person name="Stanke M."/>
            <person name="Tang H."/>
            <person name="Lyons E."/>
            <person name="Pandey P."/>
            <person name="Pandey S.P."/>
            <person name="Timmermann B."/>
            <person name="Baldwin I.T."/>
        </authorList>
    </citation>
    <scope>NUCLEOTIDE SEQUENCE [LARGE SCALE GENOMIC DNA]</scope>
    <source>
        <strain evidence="11">UT</strain>
    </source>
</reference>
<evidence type="ECO:0000256" key="7">
    <source>
        <dbReference type="ARBA" id="ARBA00023242"/>
    </source>
</evidence>
<evidence type="ECO:0000313" key="11">
    <source>
        <dbReference type="EMBL" id="OIT01837.1"/>
    </source>
</evidence>
<dbReference type="PROSITE" id="PS51032">
    <property type="entry name" value="AP2_ERF"/>
    <property type="match status" value="1"/>
</dbReference>
<organism evidence="11 12">
    <name type="scientific">Nicotiana attenuata</name>
    <name type="common">Coyote tobacco</name>
    <dbReference type="NCBI Taxonomy" id="49451"/>
    <lineage>
        <taxon>Eukaryota</taxon>
        <taxon>Viridiplantae</taxon>
        <taxon>Streptophyta</taxon>
        <taxon>Embryophyta</taxon>
        <taxon>Tracheophyta</taxon>
        <taxon>Spermatophyta</taxon>
        <taxon>Magnoliopsida</taxon>
        <taxon>eudicotyledons</taxon>
        <taxon>Gunneridae</taxon>
        <taxon>Pentapetalae</taxon>
        <taxon>asterids</taxon>
        <taxon>lamiids</taxon>
        <taxon>Solanales</taxon>
        <taxon>Solanaceae</taxon>
        <taxon>Nicotianoideae</taxon>
        <taxon>Nicotianeae</taxon>
        <taxon>Nicotiana</taxon>
    </lineage>
</organism>
<dbReference type="FunFam" id="3.30.730.10:FF:000001">
    <property type="entry name" value="Ethylene-responsive transcription factor 2"/>
    <property type="match status" value="1"/>
</dbReference>
<comment type="subcellular location">
    <subcellularLocation>
        <location evidence="1">Nucleus</location>
    </subcellularLocation>
</comment>
<evidence type="ECO:0000256" key="4">
    <source>
        <dbReference type="ARBA" id="ARBA00023015"/>
    </source>
</evidence>
<comment type="similarity">
    <text evidence="8">Belongs to the AP2/ERF transcription factor family. ERF subfamily.</text>
</comment>
<dbReference type="Proteomes" id="UP000187609">
    <property type="component" value="Unassembled WGS sequence"/>
</dbReference>
<proteinExistence type="inferred from homology"/>
<protein>
    <submittedName>
        <fullName evidence="11">Dehydration-responsive element-binding protein 2a</fullName>
    </submittedName>
</protein>
<dbReference type="GO" id="GO:0006952">
    <property type="term" value="P:defense response"/>
    <property type="evidence" value="ECO:0007669"/>
    <property type="project" value="UniProtKB-KW"/>
</dbReference>
<sequence length="482" mass="53719">MSSHNFQRRMRRRRNGSASIEETLLMWKNQKQELNATLDGGIKKKTRNFPAKGSKKGCMRGKGGPENLGCKYRGVRQRTWGKWVAEIREPVYNSNGKRLWLGTFSTAVEAAIAYDEAAKIMYGHNAILNFPDYSVQNSELANYSTSVSIARTTSLGSSESSVEDSRIEPDLQTSDTPGDGVVAITDEKTILDDPTNLCSDGTADGDSEAQQDSSVCCLNMESVVMEVDDSLGDMKGLNCSTRIDSEPILEPTSCCVKVETPSDNDFVQDRRLECVDDPIKVSNSLHILHQEMTDVKPNDSIFQHHVPNENYESGDQVLLPCDPIALLDYDCSANALQEQPLDFRSSDNTSADIRSHLEYAEYLLMEDINTMEATTVSDTFWLNENIGESYNLQSFLDESFDVNNLKNEELSDYYNYDQQINLLNSRTNAEVHSSGVISKGGKSNEQCINVPGLEDHGTEVNMEDLYILNSDFDISSILGDIF</sequence>
<dbReference type="InterPro" id="IPR016177">
    <property type="entry name" value="DNA-bd_dom_sf"/>
</dbReference>
<evidence type="ECO:0000256" key="5">
    <source>
        <dbReference type="ARBA" id="ARBA00023125"/>
    </source>
</evidence>
<comment type="caution">
    <text evidence="11">The sequence shown here is derived from an EMBL/GenBank/DDBJ whole genome shotgun (WGS) entry which is preliminary data.</text>
</comment>
<gene>
    <name evidence="11" type="primary">DREB2A_0</name>
    <name evidence="11" type="ORF">A4A49_07014</name>
</gene>
<dbReference type="PANTHER" id="PTHR31241:SF83">
    <property type="entry name" value="AP2_ERF DOMAIN-CONTAINING PROTEIN"/>
    <property type="match status" value="1"/>
</dbReference>
<evidence type="ECO:0000256" key="9">
    <source>
        <dbReference type="SAM" id="MobiDB-lite"/>
    </source>
</evidence>
<feature type="domain" description="AP2/ERF" evidence="10">
    <location>
        <begin position="71"/>
        <end position="131"/>
    </location>
</feature>
<dbReference type="CDD" id="cd00018">
    <property type="entry name" value="AP2"/>
    <property type="match status" value="1"/>
</dbReference>
<evidence type="ECO:0000313" key="12">
    <source>
        <dbReference type="Proteomes" id="UP000187609"/>
    </source>
</evidence>
<dbReference type="AlphaFoldDB" id="A0A1J6I9X9"/>
<evidence type="ECO:0000256" key="6">
    <source>
        <dbReference type="ARBA" id="ARBA00023163"/>
    </source>
</evidence>
<keyword evidence="7" id="KW-0539">Nucleus</keyword>
<dbReference type="GO" id="GO:0000976">
    <property type="term" value="F:transcription cis-regulatory region binding"/>
    <property type="evidence" value="ECO:0007669"/>
    <property type="project" value="TreeGrafter"/>
</dbReference>
<dbReference type="PANTHER" id="PTHR31241">
    <property type="entry name" value="DEHYDRATION-RESPONSIVE ELEMENT-BINDING PROTEIN 2C"/>
    <property type="match status" value="1"/>
</dbReference>
<keyword evidence="5" id="KW-0238">DNA-binding</keyword>
<keyword evidence="6" id="KW-0804">Transcription</keyword>
<dbReference type="EMBL" id="MJEQ01037188">
    <property type="protein sequence ID" value="OIT01837.1"/>
    <property type="molecule type" value="Genomic_DNA"/>
</dbReference>
<dbReference type="PRINTS" id="PR00367">
    <property type="entry name" value="ETHRSPELEMNT"/>
</dbReference>
<dbReference type="GO" id="GO:0003700">
    <property type="term" value="F:DNA-binding transcription factor activity"/>
    <property type="evidence" value="ECO:0007669"/>
    <property type="project" value="InterPro"/>
</dbReference>
<dbReference type="STRING" id="49451.A0A1J6I9X9"/>
<evidence type="ECO:0000259" key="10">
    <source>
        <dbReference type="PROSITE" id="PS51032"/>
    </source>
</evidence>
<dbReference type="GO" id="GO:0009873">
    <property type="term" value="P:ethylene-activated signaling pathway"/>
    <property type="evidence" value="ECO:0007669"/>
    <property type="project" value="UniProtKB-KW"/>
</dbReference>
<name>A0A1J6I9X9_NICAT</name>